<protein>
    <recommendedName>
        <fullName evidence="3">EF-hand domain-containing protein</fullName>
    </recommendedName>
</protein>
<evidence type="ECO:0000313" key="5">
    <source>
        <dbReference type="Proteomes" id="UP000037460"/>
    </source>
</evidence>
<dbReference type="InterPro" id="IPR002048">
    <property type="entry name" value="EF_hand_dom"/>
</dbReference>
<keyword evidence="1" id="KW-0106">Calcium</keyword>
<feature type="domain" description="EF-hand" evidence="3">
    <location>
        <begin position="80"/>
        <end position="115"/>
    </location>
</feature>
<evidence type="ECO:0000313" key="4">
    <source>
        <dbReference type="EMBL" id="KOO52952.1"/>
    </source>
</evidence>
<dbReference type="SMART" id="SM00054">
    <property type="entry name" value="EFh"/>
    <property type="match status" value="2"/>
</dbReference>
<dbReference type="CDD" id="cd00051">
    <property type="entry name" value="EFh"/>
    <property type="match status" value="1"/>
</dbReference>
<comment type="caution">
    <text evidence="4">The sequence shown here is derived from an EMBL/GenBank/DDBJ whole genome shotgun (WGS) entry which is preliminary data.</text>
</comment>
<dbReference type="SUPFAM" id="SSF47473">
    <property type="entry name" value="EF-hand"/>
    <property type="match status" value="1"/>
</dbReference>
<dbReference type="OrthoDB" id="191686at2759"/>
<dbReference type="GO" id="GO:0005509">
    <property type="term" value="F:calcium ion binding"/>
    <property type="evidence" value="ECO:0007669"/>
    <property type="project" value="InterPro"/>
</dbReference>
<dbReference type="PROSITE" id="PS50222">
    <property type="entry name" value="EF_HAND_2"/>
    <property type="match status" value="2"/>
</dbReference>
<sequence length="208" mass="22320">MGERATCELYCRCLALAHAQPSGCLTALLRLGDDARAGKERNALSAQQLSSAVVNRAVVSSAVVSSAAVSAKDTSASPTRRAQMVAAAFRRIDTNGDGHLSRAEVIIACRTDAEVRALLGLPQHIRQEDGTREAFERVFQRFDVDDSKGIEMDEFMRVFADEGRIKSLEALDAMLAQPELTSASSTSSARAPSVVRPRDPPSIGCSQQ</sequence>
<proteinExistence type="predicted"/>
<dbReference type="InterPro" id="IPR018247">
    <property type="entry name" value="EF_Hand_1_Ca_BS"/>
</dbReference>
<organism evidence="4 5">
    <name type="scientific">Chrysochromulina tobinii</name>
    <dbReference type="NCBI Taxonomy" id="1460289"/>
    <lineage>
        <taxon>Eukaryota</taxon>
        <taxon>Haptista</taxon>
        <taxon>Haptophyta</taxon>
        <taxon>Prymnesiophyceae</taxon>
        <taxon>Prymnesiales</taxon>
        <taxon>Chrysochromulinaceae</taxon>
        <taxon>Chrysochromulina</taxon>
    </lineage>
</organism>
<dbReference type="EMBL" id="JWZX01000446">
    <property type="protein sequence ID" value="KOO52952.1"/>
    <property type="molecule type" value="Genomic_DNA"/>
</dbReference>
<evidence type="ECO:0000256" key="1">
    <source>
        <dbReference type="ARBA" id="ARBA00022837"/>
    </source>
</evidence>
<feature type="domain" description="EF-hand" evidence="3">
    <location>
        <begin position="130"/>
        <end position="165"/>
    </location>
</feature>
<keyword evidence="5" id="KW-1185">Reference proteome</keyword>
<dbReference type="InterPro" id="IPR011992">
    <property type="entry name" value="EF-hand-dom_pair"/>
</dbReference>
<evidence type="ECO:0000259" key="3">
    <source>
        <dbReference type="PROSITE" id="PS50222"/>
    </source>
</evidence>
<reference evidence="5" key="1">
    <citation type="journal article" date="2015" name="PLoS Genet.">
        <title>Genome Sequence and Transcriptome Analyses of Chrysochromulina tobin: Metabolic Tools for Enhanced Algal Fitness in the Prominent Order Prymnesiales (Haptophyceae).</title>
        <authorList>
            <person name="Hovde B.T."/>
            <person name="Deodato C.R."/>
            <person name="Hunsperger H.M."/>
            <person name="Ryken S.A."/>
            <person name="Yost W."/>
            <person name="Jha R.K."/>
            <person name="Patterson J."/>
            <person name="Monnat R.J. Jr."/>
            <person name="Barlow S.B."/>
            <person name="Starkenburg S.R."/>
            <person name="Cattolico R.A."/>
        </authorList>
    </citation>
    <scope>NUCLEOTIDE SEQUENCE</scope>
    <source>
        <strain evidence="5">CCMP291</strain>
    </source>
</reference>
<accession>A0A0M0LPZ4</accession>
<feature type="compositionally biased region" description="Low complexity" evidence="2">
    <location>
        <begin position="181"/>
        <end position="195"/>
    </location>
</feature>
<dbReference type="AlphaFoldDB" id="A0A0M0LPZ4"/>
<name>A0A0M0LPZ4_9EUKA</name>
<evidence type="ECO:0000256" key="2">
    <source>
        <dbReference type="SAM" id="MobiDB-lite"/>
    </source>
</evidence>
<dbReference type="Proteomes" id="UP000037460">
    <property type="component" value="Unassembled WGS sequence"/>
</dbReference>
<gene>
    <name evidence="4" type="ORF">Ctob_015688</name>
</gene>
<feature type="region of interest" description="Disordered" evidence="2">
    <location>
        <begin position="179"/>
        <end position="208"/>
    </location>
</feature>
<dbReference type="Gene3D" id="1.10.238.10">
    <property type="entry name" value="EF-hand"/>
    <property type="match status" value="1"/>
</dbReference>
<dbReference type="Pfam" id="PF13499">
    <property type="entry name" value="EF-hand_7"/>
    <property type="match status" value="1"/>
</dbReference>
<dbReference type="PROSITE" id="PS00018">
    <property type="entry name" value="EF_HAND_1"/>
    <property type="match status" value="1"/>
</dbReference>